<feature type="domain" description="Zinc finger CCHC" evidence="2">
    <location>
        <begin position="434"/>
        <end position="510"/>
    </location>
</feature>
<feature type="compositionally biased region" description="Basic and acidic residues" evidence="1">
    <location>
        <begin position="263"/>
        <end position="276"/>
    </location>
</feature>
<gene>
    <name evidence="4" type="ORF">XELAEV_18004346mg</name>
</gene>
<dbReference type="GO" id="GO:0002218">
    <property type="term" value="P:activation of innate immune response"/>
    <property type="evidence" value="ECO:0007669"/>
    <property type="project" value="InterPro"/>
</dbReference>
<evidence type="ECO:0000313" key="4">
    <source>
        <dbReference type="EMBL" id="OCT56817.1"/>
    </source>
</evidence>
<feature type="region of interest" description="Disordered" evidence="1">
    <location>
        <begin position="745"/>
        <end position="782"/>
    </location>
</feature>
<dbReference type="Pfam" id="PF23058">
    <property type="entry name" value="RBD_ZCCHC3_2nd"/>
    <property type="match status" value="1"/>
</dbReference>
<dbReference type="InterPro" id="IPR042509">
    <property type="entry name" value="ZCCHC3"/>
</dbReference>
<name>A0A974BRH3_XENLA</name>
<proteinExistence type="predicted"/>
<evidence type="ECO:0000256" key="1">
    <source>
        <dbReference type="SAM" id="MobiDB-lite"/>
    </source>
</evidence>
<dbReference type="InterPro" id="IPR057811">
    <property type="entry name" value="RBD_ZCCHC3_2nd"/>
</dbReference>
<feature type="domain" description="Zinc finger CCHC" evidence="3">
    <location>
        <begin position="525"/>
        <end position="574"/>
    </location>
</feature>
<feature type="region of interest" description="Disordered" evidence="1">
    <location>
        <begin position="1"/>
        <end position="25"/>
    </location>
</feature>
<reference evidence="4" key="1">
    <citation type="submission" date="2016-05" db="EMBL/GenBank/DDBJ databases">
        <title>WGS assembly of Xenopus laevis.</title>
        <authorList>
            <person name="Session A."/>
            <person name="Uno Y."/>
            <person name="Kwon T."/>
            <person name="Chapman J."/>
            <person name="Toyoda A."/>
            <person name="Takahashi S."/>
            <person name="Fukui A."/>
            <person name="Hikosaka A."/>
            <person name="Putnam N."/>
            <person name="Stites J."/>
            <person name="Van Heeringen S."/>
            <person name="Quigley I."/>
            <person name="Heinz S."/>
            <person name="Hellsten U."/>
            <person name="Lyons J."/>
            <person name="Suzuki A."/>
            <person name="Kondo M."/>
            <person name="Ogino H."/>
            <person name="Ochi H."/>
            <person name="Bogdanovic O."/>
            <person name="Lister R."/>
            <person name="Georgiou G."/>
            <person name="Paranjpe S."/>
            <person name="Van Kruijsbergen I."/>
            <person name="Mozaffari S."/>
            <person name="Shu S."/>
            <person name="Schmutz J."/>
            <person name="Jenkins J."/>
            <person name="Grimwood J."/>
            <person name="Carlson J."/>
            <person name="Mitros T."/>
            <person name="Simakov O."/>
            <person name="Heald R."/>
            <person name="Miller K."/>
            <person name="Haudenschild C."/>
            <person name="Kuroki Y."/>
            <person name="Tanaka T."/>
            <person name="Michiue T."/>
            <person name="Watanabe M."/>
            <person name="Kinoshita T."/>
            <person name="Ohta Y."/>
            <person name="Mawaribuchi S."/>
            <person name="Suzuki Y."/>
            <person name="Haramoto Y."/>
            <person name="Yamamoto T."/>
            <person name="Takagi C."/>
            <person name="Kitzman J."/>
            <person name="Shendure J."/>
            <person name="Nakayama T."/>
            <person name="Izutsu Y."/>
            <person name="Robert J."/>
            <person name="Dichmann D."/>
            <person name="Flajnik M."/>
            <person name="Houston D."/>
            <person name="Marcotte E."/>
            <person name="Wallingford J."/>
            <person name="Ito Y."/>
            <person name="Asashima M."/>
            <person name="Ueno N."/>
            <person name="Matsuda Y."/>
            <person name="Jan Veenstra G."/>
            <person name="Fujiyama A."/>
            <person name="Harland R."/>
            <person name="Taira M."/>
            <person name="Rokhsar D.S."/>
        </authorList>
    </citation>
    <scope>NUCLEOTIDE SEQUENCE</scope>
    <source>
        <strain evidence="4">J</strain>
        <tissue evidence="4">Blood</tissue>
    </source>
</reference>
<dbReference type="PANTHER" id="PTHR22639">
    <property type="entry name" value="GAG-RELATED PROTEIN"/>
    <property type="match status" value="1"/>
</dbReference>
<organism evidence="4">
    <name type="scientific">Xenopus laevis</name>
    <name type="common">African clawed frog</name>
    <dbReference type="NCBI Taxonomy" id="8355"/>
    <lineage>
        <taxon>Eukaryota</taxon>
        <taxon>Metazoa</taxon>
        <taxon>Chordata</taxon>
        <taxon>Craniata</taxon>
        <taxon>Vertebrata</taxon>
        <taxon>Euteleostomi</taxon>
        <taxon>Amphibia</taxon>
        <taxon>Batrachia</taxon>
        <taxon>Anura</taxon>
        <taxon>Pipoidea</taxon>
        <taxon>Pipidae</taxon>
        <taxon>Xenopodinae</taxon>
        <taxon>Xenopus</taxon>
        <taxon>Xenopus</taxon>
    </lineage>
</organism>
<protein>
    <submittedName>
        <fullName evidence="4">Uncharacterized protein</fullName>
    </submittedName>
</protein>
<dbReference type="Proteomes" id="UP000694892">
    <property type="component" value="Unassembled WGS sequence"/>
</dbReference>
<feature type="compositionally biased region" description="Polar residues" evidence="1">
    <location>
        <begin position="288"/>
        <end position="320"/>
    </location>
</feature>
<accession>A0A974BRH3</accession>
<feature type="region of interest" description="Disordered" evidence="1">
    <location>
        <begin position="799"/>
        <end position="835"/>
    </location>
</feature>
<dbReference type="PANTHER" id="PTHR22639:SF8">
    <property type="match status" value="1"/>
</dbReference>
<dbReference type="InterPro" id="IPR057810">
    <property type="entry name" value="RBD_ZCCHC3_1st"/>
</dbReference>
<feature type="non-terminal residue" evidence="4">
    <location>
        <position position="835"/>
    </location>
</feature>
<dbReference type="AlphaFoldDB" id="A0A974BRH3"/>
<dbReference type="GO" id="GO:0003723">
    <property type="term" value="F:RNA binding"/>
    <property type="evidence" value="ECO:0007669"/>
    <property type="project" value="InterPro"/>
</dbReference>
<evidence type="ECO:0000259" key="3">
    <source>
        <dbReference type="Pfam" id="PF23058"/>
    </source>
</evidence>
<evidence type="ECO:0000259" key="2">
    <source>
        <dbReference type="Pfam" id="PF23057"/>
    </source>
</evidence>
<dbReference type="EMBL" id="KV467247">
    <property type="protein sequence ID" value="OCT56817.1"/>
    <property type="molecule type" value="Genomic_DNA"/>
</dbReference>
<dbReference type="GO" id="GO:0003690">
    <property type="term" value="F:double-stranded DNA binding"/>
    <property type="evidence" value="ECO:0007669"/>
    <property type="project" value="InterPro"/>
</dbReference>
<sequence>MQSPVADCGGGMAASKTSPERHQAPHALVTKTASCAGVRVVSGAGVESGEAVGTNSSSHIATPSVEMYKSLTGNSHLGTPTSEGNNCSDINEQPQAERLLKGPYAGSSHNQDQTPTTDELVELIKLANEQELQRKKFKVELQKAFYNYSTADVEKQDFYLAKVNKINEEFRTLEKQILQNYKKIGPLSEVYTNRRRFEDSRQALKQPAKYRSMRQIASASSTSDSDKETTRIGQLKPKKSVVAQIHAPNFIFSLDEANNIEDKMGKRSQSAHKEEESFVFSEQDFPSLPSTSQNDCAHQPSASKETFTQPSANNTETSAVVQSAPMSLALGHGKLSEQALTAAAVSPITTSPLTTPAVSQNPLPTVPSAQPSSVSAPVSSSVRRPNGQQSIPSESAGRRNVAPPPPPNAWNRPLNRVRVPGVQNNITGPVFKQKNVIRLRWQGDKEQMPSRDVIAKEMLLKQSTLTPAGVRVYIKFSDTEYDIVFKTSQALEFFWQDYDSFKYAGLWESFRVISITKPETKKVTILFKNDCVPPEDILIWLRRHCKVLTPLKKDIDNNGYWSGGWCTNVELYMRACPEALHNIMESCPQLEEEMAKDLLEEIRDEMDYFQSDSQPSVIPPSQPHDTVKDQSAVARDAGDSVPLTVSSLSQGANNELPVSITEAPIIQPLGIQPLPQRQKPLAQSLKGNYWTVIKNKDLSGKQSPPKYIPPMQISLENKFELLAEKKSWADAMEEQDELERIDMEDKQSVKQCHGQADVGTDSGAEGDTDSKGKEEVVSGSEMECNKLQVHRKIVSVEFREDDKALSDDASEMISLGDDDPIPSGTQIKRFGDQDD</sequence>
<feature type="region of interest" description="Disordered" evidence="1">
    <location>
        <begin position="201"/>
        <end position="235"/>
    </location>
</feature>
<feature type="region of interest" description="Disordered" evidence="1">
    <location>
        <begin position="263"/>
        <end position="320"/>
    </location>
</feature>
<dbReference type="Pfam" id="PF23057">
    <property type="entry name" value="RBD_ZCCHC3_1st"/>
    <property type="match status" value="1"/>
</dbReference>
<feature type="region of interest" description="Disordered" evidence="1">
    <location>
        <begin position="355"/>
        <end position="415"/>
    </location>
</feature>
<feature type="compositionally biased region" description="Low complexity" evidence="1">
    <location>
        <begin position="366"/>
        <end position="385"/>
    </location>
</feature>